<feature type="transmembrane region" description="Helical" evidence="1">
    <location>
        <begin position="21"/>
        <end position="42"/>
    </location>
</feature>
<keyword evidence="1" id="KW-0472">Membrane</keyword>
<dbReference type="EMBL" id="FRCF01000008">
    <property type="protein sequence ID" value="SHM29024.1"/>
    <property type="molecule type" value="Genomic_DNA"/>
</dbReference>
<evidence type="ECO:0000256" key="1">
    <source>
        <dbReference type="SAM" id="Phobius"/>
    </source>
</evidence>
<accession>A0A1M7HKM7</accession>
<dbReference type="Proteomes" id="UP000184206">
    <property type="component" value="Unassembled WGS sequence"/>
</dbReference>
<dbReference type="OrthoDB" id="4187110at2"/>
<keyword evidence="1" id="KW-1133">Transmembrane helix</keyword>
<dbReference type="PANTHER" id="PTHR37305:SF1">
    <property type="entry name" value="MEMBRANE PROTEIN"/>
    <property type="match status" value="1"/>
</dbReference>
<feature type="transmembrane region" description="Helical" evidence="1">
    <location>
        <begin position="228"/>
        <end position="250"/>
    </location>
</feature>
<feature type="transmembrane region" description="Helical" evidence="1">
    <location>
        <begin position="75"/>
        <end position="92"/>
    </location>
</feature>
<keyword evidence="1" id="KW-0812">Transmembrane</keyword>
<dbReference type="PANTHER" id="PTHR37305">
    <property type="entry name" value="INTEGRAL MEMBRANE PROTEIN-RELATED"/>
    <property type="match status" value="1"/>
</dbReference>
<feature type="transmembrane region" description="Helical" evidence="1">
    <location>
        <begin position="151"/>
        <end position="172"/>
    </location>
</feature>
<feature type="transmembrane region" description="Helical" evidence="1">
    <location>
        <begin position="113"/>
        <end position="139"/>
    </location>
</feature>
<gene>
    <name evidence="2" type="ORF">SAMN02745189_01896</name>
</gene>
<evidence type="ECO:0000313" key="2">
    <source>
        <dbReference type="EMBL" id="SHM29024.1"/>
    </source>
</evidence>
<organism evidence="2 3">
    <name type="scientific">Lacicoccus alkaliphilus DSM 16010</name>
    <dbReference type="NCBI Taxonomy" id="1123231"/>
    <lineage>
        <taxon>Bacteria</taxon>
        <taxon>Bacillati</taxon>
        <taxon>Bacillota</taxon>
        <taxon>Bacilli</taxon>
        <taxon>Bacillales</taxon>
        <taxon>Salinicoccaceae</taxon>
        <taxon>Lacicoccus</taxon>
    </lineage>
</organism>
<dbReference type="STRING" id="1123231.SAMN02745189_01896"/>
<name>A0A1M7HKM7_9BACL</name>
<proteinExistence type="predicted"/>
<sequence length="255" mass="28072">MNQAAALFKKEMVEHIRNFKLFALIIVFMILGVVSPLTALLMPDILEAVMEDSGITIDLPPVSAFDSYAQFFSNANQMGLVILVIVFGNIMTHEFSGKTLVNLVTKGLKKYNIILVKSAFAVMVWTAAYITGALITYLYTIYYWEDEVQHLIAAFALTWLFGIFLISVIMAASAILKSSFAGVLITMLAVVIIMVIAGIHPDVAEYLPQYLISSNMELLTGELEAREVVPSVIVTIAATLIMIGASIFIFNNVEM</sequence>
<keyword evidence="3" id="KW-1185">Reference proteome</keyword>
<dbReference type="AlphaFoldDB" id="A0A1M7HKM7"/>
<protein>
    <submittedName>
        <fullName evidence="2">ABC-2 type transport system permease protein</fullName>
    </submittedName>
</protein>
<feature type="transmembrane region" description="Helical" evidence="1">
    <location>
        <begin position="179"/>
        <end position="199"/>
    </location>
</feature>
<dbReference type="RefSeq" id="WP_072710332.1">
    <property type="nucleotide sequence ID" value="NZ_FRCF01000008.1"/>
</dbReference>
<evidence type="ECO:0000313" key="3">
    <source>
        <dbReference type="Proteomes" id="UP000184206"/>
    </source>
</evidence>
<reference evidence="2 3" key="1">
    <citation type="submission" date="2016-11" db="EMBL/GenBank/DDBJ databases">
        <authorList>
            <person name="Jaros S."/>
            <person name="Januszkiewicz K."/>
            <person name="Wedrychowicz H."/>
        </authorList>
    </citation>
    <scope>NUCLEOTIDE SEQUENCE [LARGE SCALE GENOMIC DNA]</scope>
    <source>
        <strain evidence="2 3">DSM 16010</strain>
    </source>
</reference>